<reference evidence="16" key="2">
    <citation type="submission" date="2022-10" db="EMBL/GenBank/DDBJ databases">
        <authorList>
            <consortium name="ENA_rothamsted_submissions"/>
            <consortium name="culmorum"/>
            <person name="King R."/>
        </authorList>
    </citation>
    <scope>NUCLEOTIDE SEQUENCE</scope>
</reference>
<evidence type="ECO:0000256" key="3">
    <source>
        <dbReference type="ARBA" id="ARBA00022588"/>
    </source>
</evidence>
<dbReference type="AlphaFoldDB" id="A0A9N9WPP1"/>
<evidence type="ECO:0000256" key="1">
    <source>
        <dbReference type="ARBA" id="ARBA00004613"/>
    </source>
</evidence>
<dbReference type="Pfam" id="PF00089">
    <property type="entry name" value="Trypsin"/>
    <property type="match status" value="1"/>
</dbReference>
<dbReference type="SMART" id="SM00680">
    <property type="entry name" value="CLIP"/>
    <property type="match status" value="1"/>
</dbReference>
<dbReference type="Pfam" id="PF12032">
    <property type="entry name" value="CLIP"/>
    <property type="match status" value="1"/>
</dbReference>
<dbReference type="Gene3D" id="2.40.10.10">
    <property type="entry name" value="Trypsin-like serine proteases"/>
    <property type="match status" value="1"/>
</dbReference>
<dbReference type="GO" id="GO:0004252">
    <property type="term" value="F:serine-type endopeptidase activity"/>
    <property type="evidence" value="ECO:0007669"/>
    <property type="project" value="UniProtKB-UniRule"/>
</dbReference>
<gene>
    <name evidence="16" type="ORF">CHIRRI_LOCUS3116</name>
</gene>
<dbReference type="PROSITE" id="PS50240">
    <property type="entry name" value="TRYPSIN_DOM"/>
    <property type="match status" value="1"/>
</dbReference>
<keyword evidence="14" id="KW-0812">Transmembrane</keyword>
<dbReference type="InterPro" id="IPR009003">
    <property type="entry name" value="Peptidase_S1_PA"/>
</dbReference>
<dbReference type="InterPro" id="IPR050127">
    <property type="entry name" value="Serine_Proteases_S1"/>
</dbReference>
<protein>
    <recommendedName>
        <fullName evidence="13">CLIP domain-containing serine protease</fullName>
        <ecNumber evidence="12">3.4.21.-</ecNumber>
    </recommendedName>
</protein>
<keyword evidence="4 12" id="KW-0645">Protease</keyword>
<dbReference type="PROSITE" id="PS00135">
    <property type="entry name" value="TRYPSIN_SER"/>
    <property type="match status" value="1"/>
</dbReference>
<evidence type="ECO:0000256" key="10">
    <source>
        <dbReference type="ARBA" id="ARBA00023180"/>
    </source>
</evidence>
<evidence type="ECO:0000256" key="9">
    <source>
        <dbReference type="ARBA" id="ARBA00023157"/>
    </source>
</evidence>
<evidence type="ECO:0000313" key="16">
    <source>
        <dbReference type="EMBL" id="CAG9800166.1"/>
    </source>
</evidence>
<keyword evidence="14" id="KW-0472">Membrane</keyword>
<dbReference type="GO" id="GO:0045087">
    <property type="term" value="P:innate immune response"/>
    <property type="evidence" value="ECO:0007669"/>
    <property type="project" value="UniProtKB-KW"/>
</dbReference>
<keyword evidence="17" id="KW-1185">Reference proteome</keyword>
<proteinExistence type="inferred from homology"/>
<evidence type="ECO:0000256" key="14">
    <source>
        <dbReference type="SAM" id="Phobius"/>
    </source>
</evidence>
<dbReference type="PANTHER" id="PTHR24264:SF65">
    <property type="entry name" value="SRCR DOMAIN-CONTAINING PROTEIN"/>
    <property type="match status" value="1"/>
</dbReference>
<evidence type="ECO:0000256" key="12">
    <source>
        <dbReference type="RuleBase" id="RU363034"/>
    </source>
</evidence>
<keyword evidence="10" id="KW-0325">Glycoprotein</keyword>
<dbReference type="InterPro" id="IPR001314">
    <property type="entry name" value="Peptidase_S1A"/>
</dbReference>
<dbReference type="OrthoDB" id="10004439at2759"/>
<dbReference type="InterPro" id="IPR022700">
    <property type="entry name" value="CLIP"/>
</dbReference>
<comment type="subcellular location">
    <subcellularLocation>
        <location evidence="1 13">Secreted</location>
    </subcellularLocation>
</comment>
<evidence type="ECO:0000259" key="15">
    <source>
        <dbReference type="PROSITE" id="PS50240"/>
    </source>
</evidence>
<dbReference type="PROSITE" id="PS00134">
    <property type="entry name" value="TRYPSIN_HIS"/>
    <property type="match status" value="1"/>
</dbReference>
<dbReference type="InterPro" id="IPR033116">
    <property type="entry name" value="TRYPSIN_SER"/>
</dbReference>
<dbReference type="Proteomes" id="UP001153620">
    <property type="component" value="Chromosome 1"/>
</dbReference>
<dbReference type="CDD" id="cd00190">
    <property type="entry name" value="Tryp_SPc"/>
    <property type="match status" value="1"/>
</dbReference>
<keyword evidence="3" id="KW-0399">Innate immunity</keyword>
<name>A0A9N9WPP1_9DIPT</name>
<evidence type="ECO:0000256" key="2">
    <source>
        <dbReference type="ARBA" id="ARBA00022525"/>
    </source>
</evidence>
<evidence type="ECO:0000256" key="11">
    <source>
        <dbReference type="ARBA" id="ARBA00024195"/>
    </source>
</evidence>
<dbReference type="PANTHER" id="PTHR24264">
    <property type="entry name" value="TRYPSIN-RELATED"/>
    <property type="match status" value="1"/>
</dbReference>
<keyword evidence="9" id="KW-1015">Disulfide bond</keyword>
<reference evidence="16" key="1">
    <citation type="submission" date="2022-01" db="EMBL/GenBank/DDBJ databases">
        <authorList>
            <person name="King R."/>
        </authorList>
    </citation>
    <scope>NUCLEOTIDE SEQUENCE</scope>
</reference>
<dbReference type="InterPro" id="IPR001254">
    <property type="entry name" value="Trypsin_dom"/>
</dbReference>
<evidence type="ECO:0000313" key="17">
    <source>
        <dbReference type="Proteomes" id="UP001153620"/>
    </source>
</evidence>
<comment type="domain">
    <text evidence="13">The clip domain consists of 35-55 residues which are 'knitted' together usually by 3 conserved disulfide bonds forming a clip-like compact structure.</text>
</comment>
<dbReference type="SUPFAM" id="SSF50494">
    <property type="entry name" value="Trypsin-like serine proteases"/>
    <property type="match status" value="1"/>
</dbReference>
<evidence type="ECO:0000256" key="8">
    <source>
        <dbReference type="ARBA" id="ARBA00022859"/>
    </source>
</evidence>
<keyword evidence="14" id="KW-1133">Transmembrane helix</keyword>
<dbReference type="InterPro" id="IPR043504">
    <property type="entry name" value="Peptidase_S1_PA_chymotrypsin"/>
</dbReference>
<keyword evidence="6 12" id="KW-0378">Hydrolase</keyword>
<dbReference type="EMBL" id="OU895877">
    <property type="protein sequence ID" value="CAG9800166.1"/>
    <property type="molecule type" value="Genomic_DNA"/>
</dbReference>
<organism evidence="16 17">
    <name type="scientific">Chironomus riparius</name>
    <dbReference type="NCBI Taxonomy" id="315576"/>
    <lineage>
        <taxon>Eukaryota</taxon>
        <taxon>Metazoa</taxon>
        <taxon>Ecdysozoa</taxon>
        <taxon>Arthropoda</taxon>
        <taxon>Hexapoda</taxon>
        <taxon>Insecta</taxon>
        <taxon>Pterygota</taxon>
        <taxon>Neoptera</taxon>
        <taxon>Endopterygota</taxon>
        <taxon>Diptera</taxon>
        <taxon>Nematocera</taxon>
        <taxon>Chironomoidea</taxon>
        <taxon>Chironomidae</taxon>
        <taxon>Chironominae</taxon>
        <taxon>Chironomus</taxon>
    </lineage>
</organism>
<evidence type="ECO:0000256" key="13">
    <source>
        <dbReference type="RuleBase" id="RU366078"/>
    </source>
</evidence>
<sequence length="366" mass="41340">MFCDTNLIILVLIFINIFTLSESFIYAYDDEDLIEGEKCLTKNNEPGQCIEFLKCNFANKLYRAKRSSEITVCSLVGRIPFVCCPTYPKISNFSKPIKKSSFKFQKALCKNTKPIDRIENHVINGDKAKVAEFPFQVALGYGWRRSKKLEFNCGGSLIADDIVLTAAHCVNKKGAQPFMVRMGRTCLNLDDKHDRSTVQDIEIEKIRIHPKYSSKSKQNDIAIIKLVKPFIPSESIATICLSTSDADAPEDFTITGFGLTSIDFNERSDWLLRGTLSEYPFEKCKRKFENKGVRIADSQFCGFSDNGVDTCQGDSGGPVFYERKSEFYLHGITSYGFGCGSSYYPAVYTKVNSFLNWIEVEMTALE</sequence>
<dbReference type="PRINTS" id="PR00722">
    <property type="entry name" value="CHYMOTRYPSIN"/>
</dbReference>
<keyword evidence="7 12" id="KW-0720">Serine protease</keyword>
<evidence type="ECO:0000256" key="7">
    <source>
        <dbReference type="ARBA" id="ARBA00022825"/>
    </source>
</evidence>
<keyword evidence="8" id="KW-0391">Immunity</keyword>
<dbReference type="SMART" id="SM00020">
    <property type="entry name" value="Tryp_SPc"/>
    <property type="match status" value="1"/>
</dbReference>
<evidence type="ECO:0000256" key="5">
    <source>
        <dbReference type="ARBA" id="ARBA00022729"/>
    </source>
</evidence>
<feature type="transmembrane region" description="Helical" evidence="14">
    <location>
        <begin position="7"/>
        <end position="28"/>
    </location>
</feature>
<dbReference type="GO" id="GO:0006508">
    <property type="term" value="P:proteolysis"/>
    <property type="evidence" value="ECO:0007669"/>
    <property type="project" value="UniProtKB-KW"/>
</dbReference>
<evidence type="ECO:0000256" key="4">
    <source>
        <dbReference type="ARBA" id="ARBA00022670"/>
    </source>
</evidence>
<dbReference type="FunFam" id="2.40.10.10:FF:000028">
    <property type="entry name" value="Serine protease easter"/>
    <property type="match status" value="1"/>
</dbReference>
<comment type="similarity">
    <text evidence="11 13">Belongs to the peptidase S1 family. CLIP subfamily.</text>
</comment>
<evidence type="ECO:0000256" key="6">
    <source>
        <dbReference type="ARBA" id="ARBA00022801"/>
    </source>
</evidence>
<dbReference type="InterPro" id="IPR018114">
    <property type="entry name" value="TRYPSIN_HIS"/>
</dbReference>
<dbReference type="EC" id="3.4.21.-" evidence="12"/>
<keyword evidence="5" id="KW-0732">Signal</keyword>
<dbReference type="GO" id="GO:0005615">
    <property type="term" value="C:extracellular space"/>
    <property type="evidence" value="ECO:0007669"/>
    <property type="project" value="TreeGrafter"/>
</dbReference>
<feature type="domain" description="Peptidase S1" evidence="15">
    <location>
        <begin position="122"/>
        <end position="363"/>
    </location>
</feature>
<keyword evidence="2 13" id="KW-0964">Secreted</keyword>
<accession>A0A9N9WPP1</accession>